<dbReference type="Proteomes" id="UP000019678">
    <property type="component" value="Unassembled WGS sequence"/>
</dbReference>
<proteinExistence type="predicted"/>
<reference evidence="1 2" key="1">
    <citation type="submission" date="2013-05" db="EMBL/GenBank/DDBJ databases">
        <title>Genome assembly of Chondromyces apiculatus DSM 436.</title>
        <authorList>
            <person name="Sharma G."/>
            <person name="Khatri I."/>
            <person name="Kaur C."/>
            <person name="Mayilraj S."/>
            <person name="Subramanian S."/>
        </authorList>
    </citation>
    <scope>NUCLEOTIDE SEQUENCE [LARGE SCALE GENOMIC DNA]</scope>
    <source>
        <strain evidence="1 2">DSM 436</strain>
    </source>
</reference>
<accession>A0A017TD95</accession>
<sequence length="257" mass="27886">MLLVRREQMAVFDQVSVDAFEDDMAAHARRFFPRHHRVLGEPTLREVARLGAARAARHGFTRKRDACLYFNLMLSLGSGFDVDVQLPWAAAALSDPEPRTPSARADRLVARAMDHLQRLRGPGGAYVARARARVLDALPALQRDPPRVSAGADAAAFAAFALPWLRALHPRKVDLAGEQPMRALLAHALATAGAHGLTTAHGAALVALLAFLLGSGFTEDPQAAWATAILADRSRSEAHRLAHLHEAALPFLDAWMT</sequence>
<dbReference type="STRING" id="1192034.CAP_0693"/>
<dbReference type="EMBL" id="ASRX01000011">
    <property type="protein sequence ID" value="EYF07214.1"/>
    <property type="molecule type" value="Genomic_DNA"/>
</dbReference>
<dbReference type="OrthoDB" id="9875312at2"/>
<protein>
    <submittedName>
        <fullName evidence="1">Uncharacterized protein</fullName>
    </submittedName>
</protein>
<gene>
    <name evidence="1" type="ORF">CAP_0693</name>
</gene>
<dbReference type="AlphaFoldDB" id="A0A017TD95"/>
<evidence type="ECO:0000313" key="2">
    <source>
        <dbReference type="Proteomes" id="UP000019678"/>
    </source>
</evidence>
<name>A0A017TD95_9BACT</name>
<evidence type="ECO:0000313" key="1">
    <source>
        <dbReference type="EMBL" id="EYF07214.1"/>
    </source>
</evidence>
<dbReference type="eggNOG" id="ENOG5033HAH">
    <property type="taxonomic scope" value="Bacteria"/>
</dbReference>
<comment type="caution">
    <text evidence="1">The sequence shown here is derived from an EMBL/GenBank/DDBJ whole genome shotgun (WGS) entry which is preliminary data.</text>
</comment>
<keyword evidence="2" id="KW-1185">Reference proteome</keyword>
<organism evidence="1 2">
    <name type="scientific">Chondromyces apiculatus DSM 436</name>
    <dbReference type="NCBI Taxonomy" id="1192034"/>
    <lineage>
        <taxon>Bacteria</taxon>
        <taxon>Pseudomonadati</taxon>
        <taxon>Myxococcota</taxon>
        <taxon>Polyangia</taxon>
        <taxon>Polyangiales</taxon>
        <taxon>Polyangiaceae</taxon>
        <taxon>Chondromyces</taxon>
    </lineage>
</organism>